<protein>
    <submittedName>
        <fullName evidence="1">Uncharacterized protein</fullName>
    </submittedName>
</protein>
<name>A0AAV5SY54_9BILA</name>
<keyword evidence="2" id="KW-1185">Reference proteome</keyword>
<feature type="non-terminal residue" evidence="1">
    <location>
        <position position="113"/>
    </location>
</feature>
<organism evidence="1 2">
    <name type="scientific">Pristionchus entomophagus</name>
    <dbReference type="NCBI Taxonomy" id="358040"/>
    <lineage>
        <taxon>Eukaryota</taxon>
        <taxon>Metazoa</taxon>
        <taxon>Ecdysozoa</taxon>
        <taxon>Nematoda</taxon>
        <taxon>Chromadorea</taxon>
        <taxon>Rhabditida</taxon>
        <taxon>Rhabditina</taxon>
        <taxon>Diplogasteromorpha</taxon>
        <taxon>Diplogasteroidea</taxon>
        <taxon>Neodiplogasteridae</taxon>
        <taxon>Pristionchus</taxon>
    </lineage>
</organism>
<evidence type="ECO:0000313" key="1">
    <source>
        <dbReference type="EMBL" id="GMS87697.1"/>
    </source>
</evidence>
<reference evidence="1" key="1">
    <citation type="submission" date="2023-10" db="EMBL/GenBank/DDBJ databases">
        <title>Genome assembly of Pristionchus species.</title>
        <authorList>
            <person name="Yoshida K."/>
            <person name="Sommer R.J."/>
        </authorList>
    </citation>
    <scope>NUCLEOTIDE SEQUENCE</scope>
    <source>
        <strain evidence="1">RS0144</strain>
    </source>
</reference>
<gene>
    <name evidence="1" type="ORF">PENTCL1PPCAC_9872</name>
</gene>
<evidence type="ECO:0000313" key="2">
    <source>
        <dbReference type="Proteomes" id="UP001432027"/>
    </source>
</evidence>
<dbReference type="AlphaFoldDB" id="A0AAV5SY54"/>
<accession>A0AAV5SY54</accession>
<feature type="non-terminal residue" evidence="1">
    <location>
        <position position="1"/>
    </location>
</feature>
<comment type="caution">
    <text evidence="1">The sequence shown here is derived from an EMBL/GenBank/DDBJ whole genome shotgun (WGS) entry which is preliminary data.</text>
</comment>
<proteinExistence type="predicted"/>
<dbReference type="Proteomes" id="UP001432027">
    <property type="component" value="Unassembled WGS sequence"/>
</dbReference>
<sequence length="113" mass="13571">NLWLRGRPEAKANREILPNFFIRCFRIENLYIQDLKPETLGIIRKTLGNVPIKHLIFYDRKCSQNTRKTVVEMTRKHSVDKVTLCVREFELKSLRQFFLDVTETTKLLDIYER</sequence>
<dbReference type="EMBL" id="BTSX01000003">
    <property type="protein sequence ID" value="GMS87697.1"/>
    <property type="molecule type" value="Genomic_DNA"/>
</dbReference>